<evidence type="ECO:0000313" key="2">
    <source>
        <dbReference type="EMBL" id="SMC87333.1"/>
    </source>
</evidence>
<dbReference type="InterPro" id="IPR003251">
    <property type="entry name" value="Rr_diiron-bd_dom"/>
</dbReference>
<proteinExistence type="predicted"/>
<accession>A0A1W2CQ47</accession>
<dbReference type="Gene3D" id="1.20.1260.10">
    <property type="match status" value="1"/>
</dbReference>
<dbReference type="PANTHER" id="PTHR33531">
    <property type="entry name" value="RUBRERYTHRIN SUBFAMILY"/>
    <property type="match status" value="1"/>
</dbReference>
<name>A0A1W2CQ47_9BACT</name>
<dbReference type="AlphaFoldDB" id="A0A1W2CQ47"/>
<dbReference type="CDD" id="cd01045">
    <property type="entry name" value="Ferritin_like_AB"/>
    <property type="match status" value="1"/>
</dbReference>
<protein>
    <submittedName>
        <fullName evidence="2">Rubrerythrin</fullName>
    </submittedName>
</protein>
<dbReference type="InterPro" id="IPR009078">
    <property type="entry name" value="Ferritin-like_SF"/>
</dbReference>
<keyword evidence="3" id="KW-1185">Reference proteome</keyword>
<dbReference type="STRING" id="1121400.SAMN02746065_11345"/>
<reference evidence="2 3" key="1">
    <citation type="submission" date="2017-04" db="EMBL/GenBank/DDBJ databases">
        <authorList>
            <person name="Afonso C.L."/>
            <person name="Miller P.J."/>
            <person name="Scott M.A."/>
            <person name="Spackman E."/>
            <person name="Goraichik I."/>
            <person name="Dimitrov K.M."/>
            <person name="Suarez D.L."/>
            <person name="Swayne D.E."/>
        </authorList>
    </citation>
    <scope>NUCLEOTIDE SEQUENCE [LARGE SCALE GENOMIC DNA]</scope>
    <source>
        <strain evidence="2 3">DSM 3385</strain>
    </source>
</reference>
<dbReference type="GO" id="GO:0046872">
    <property type="term" value="F:metal ion binding"/>
    <property type="evidence" value="ECO:0007669"/>
    <property type="project" value="InterPro"/>
</dbReference>
<dbReference type="SUPFAM" id="SSF47240">
    <property type="entry name" value="Ferritin-like"/>
    <property type="match status" value="1"/>
</dbReference>
<evidence type="ECO:0000259" key="1">
    <source>
        <dbReference type="Pfam" id="PF02915"/>
    </source>
</evidence>
<sequence length="167" mass="18987">MTESNTLNILKKAIILEQRGHAFYKKVAEQAENKEVKYFFESMAQEEILHLKVLSAQFKAFNKGGTFDPGTFEAAQSSALPQKVLNPETMKQIASAGFEASAISAAIAMEQRAVNIYADQADATNDPEEKKLYNWLSTWEREHLNMLMEMDQALMDQVWGDNNFWPM</sequence>
<gene>
    <name evidence="2" type="ORF">SAMN02746065_11345</name>
</gene>
<evidence type="ECO:0000313" key="3">
    <source>
        <dbReference type="Proteomes" id="UP000192418"/>
    </source>
</evidence>
<dbReference type="RefSeq" id="WP_084069793.1">
    <property type="nucleotide sequence ID" value="NZ_FWXY01000013.1"/>
</dbReference>
<organism evidence="2 3">
    <name type="scientific">Desulfocicer vacuolatum DSM 3385</name>
    <dbReference type="NCBI Taxonomy" id="1121400"/>
    <lineage>
        <taxon>Bacteria</taxon>
        <taxon>Pseudomonadati</taxon>
        <taxon>Thermodesulfobacteriota</taxon>
        <taxon>Desulfobacteria</taxon>
        <taxon>Desulfobacterales</taxon>
        <taxon>Desulfobacteraceae</taxon>
        <taxon>Desulfocicer</taxon>
    </lineage>
</organism>
<feature type="domain" description="Rubrerythrin diiron-binding" evidence="1">
    <location>
        <begin position="8"/>
        <end position="149"/>
    </location>
</feature>
<dbReference type="EMBL" id="FWXY01000013">
    <property type="protein sequence ID" value="SMC87333.1"/>
    <property type="molecule type" value="Genomic_DNA"/>
</dbReference>
<dbReference type="PANTHER" id="PTHR33531:SF7">
    <property type="entry name" value="HYPOTHETICAL MEMBRANE PROTEIN, CONSERVED"/>
    <property type="match status" value="1"/>
</dbReference>
<dbReference type="GO" id="GO:0016491">
    <property type="term" value="F:oxidoreductase activity"/>
    <property type="evidence" value="ECO:0007669"/>
    <property type="project" value="InterPro"/>
</dbReference>
<dbReference type="InterPro" id="IPR012347">
    <property type="entry name" value="Ferritin-like"/>
</dbReference>
<dbReference type="Proteomes" id="UP000192418">
    <property type="component" value="Unassembled WGS sequence"/>
</dbReference>
<dbReference type="Pfam" id="PF02915">
    <property type="entry name" value="Rubrerythrin"/>
    <property type="match status" value="1"/>
</dbReference>
<dbReference type="OrthoDB" id="5418465at2"/>